<keyword evidence="2" id="KW-1185">Reference proteome</keyword>
<comment type="caution">
    <text evidence="1">The sequence shown here is derived from an EMBL/GenBank/DDBJ whole genome shotgun (WGS) entry which is preliminary data.</text>
</comment>
<reference evidence="1 2" key="1">
    <citation type="submission" date="2019-03" db="EMBL/GenBank/DDBJ databases">
        <title>Diversity of the mouse oral microbiome.</title>
        <authorList>
            <person name="Joseph S."/>
            <person name="Aduse-Opoku J."/>
            <person name="Curtis M."/>
            <person name="Wade W."/>
            <person name="Hashim A."/>
        </authorList>
    </citation>
    <scope>NUCLEOTIDE SEQUENCE [LARGE SCALE GENOMIC DNA]</scope>
    <source>
        <strain evidence="1 2">P1012</strain>
    </source>
</reference>
<evidence type="ECO:0000313" key="2">
    <source>
        <dbReference type="Proteomes" id="UP000298358"/>
    </source>
</evidence>
<accession>A0A4Y9FZ70</accession>
<dbReference type="OrthoDB" id="5123240at2"/>
<protein>
    <submittedName>
        <fullName evidence="1">Uncharacterized protein</fullName>
    </submittedName>
</protein>
<evidence type="ECO:0000313" key="1">
    <source>
        <dbReference type="EMBL" id="TFU33852.1"/>
    </source>
</evidence>
<name>A0A4Y9FZ70_9MICO</name>
<dbReference type="EMBL" id="SPQB01000005">
    <property type="protein sequence ID" value="TFU33852.1"/>
    <property type="molecule type" value="Genomic_DNA"/>
</dbReference>
<organism evidence="1 2">
    <name type="scientific">Microbacterium paludicola</name>
    <dbReference type="NCBI Taxonomy" id="300019"/>
    <lineage>
        <taxon>Bacteria</taxon>
        <taxon>Bacillati</taxon>
        <taxon>Actinomycetota</taxon>
        <taxon>Actinomycetes</taxon>
        <taxon>Micrococcales</taxon>
        <taxon>Microbacteriaceae</taxon>
        <taxon>Microbacterium</taxon>
    </lineage>
</organism>
<dbReference type="RefSeq" id="WP_135113460.1">
    <property type="nucleotide sequence ID" value="NZ_JADGLL010000005.1"/>
</dbReference>
<gene>
    <name evidence="1" type="ORF">E4U02_04140</name>
</gene>
<dbReference type="Proteomes" id="UP000298358">
    <property type="component" value="Unassembled WGS sequence"/>
</dbReference>
<dbReference type="AlphaFoldDB" id="A0A4Y9FZ70"/>
<proteinExistence type="predicted"/>
<sequence length="164" mass="18186">MTYTKADERRMNELREEPLDDAHLEELIGLLLTGAIRRQLWLLFLDEDDRLSEAIMPTDDFPRDPHEPNIVDDLGPVTAAHLIAARMPLVLEAVGAAALVLVWEREGAADFEREELAWAAAMAEALRLQDVPLRAQFLLHDDGVRPLTLDDYAPVTAGRGGGPA</sequence>